<name>A0A2T2X1C6_9FIRM</name>
<comment type="caution">
    <text evidence="1">The sequence shown here is derived from an EMBL/GenBank/DDBJ whole genome shotgun (WGS) entry which is preliminary data.</text>
</comment>
<proteinExistence type="predicted"/>
<protein>
    <submittedName>
        <fullName evidence="1">Uncharacterized protein</fullName>
    </submittedName>
</protein>
<reference evidence="1 2" key="1">
    <citation type="journal article" date="2014" name="BMC Genomics">
        <title>Comparison of environmental and isolate Sulfobacillus genomes reveals diverse carbon, sulfur, nitrogen, and hydrogen metabolisms.</title>
        <authorList>
            <person name="Justice N.B."/>
            <person name="Norman A."/>
            <person name="Brown C.T."/>
            <person name="Singh A."/>
            <person name="Thomas B.C."/>
            <person name="Banfield J.F."/>
        </authorList>
    </citation>
    <scope>NUCLEOTIDE SEQUENCE [LARGE SCALE GENOMIC DNA]</scope>
    <source>
        <strain evidence="1">AMDSBA4</strain>
    </source>
</reference>
<evidence type="ECO:0000313" key="2">
    <source>
        <dbReference type="Proteomes" id="UP000242972"/>
    </source>
</evidence>
<dbReference type="GO" id="GO:0009307">
    <property type="term" value="P:DNA restriction-modification system"/>
    <property type="evidence" value="ECO:0007669"/>
    <property type="project" value="InterPro"/>
</dbReference>
<dbReference type="InterPro" id="IPR011335">
    <property type="entry name" value="Restrct_endonuc-II-like"/>
</dbReference>
<gene>
    <name evidence="1" type="ORF">C7B46_19060</name>
</gene>
<dbReference type="GO" id="GO:0009036">
    <property type="term" value="F:type II site-specific deoxyribonuclease activity"/>
    <property type="evidence" value="ECO:0007669"/>
    <property type="project" value="InterPro"/>
</dbReference>
<dbReference type="SUPFAM" id="SSF52980">
    <property type="entry name" value="Restriction endonuclease-like"/>
    <property type="match status" value="1"/>
</dbReference>
<organism evidence="1 2">
    <name type="scientific">Sulfobacillus benefaciens</name>
    <dbReference type="NCBI Taxonomy" id="453960"/>
    <lineage>
        <taxon>Bacteria</taxon>
        <taxon>Bacillati</taxon>
        <taxon>Bacillota</taxon>
        <taxon>Clostridia</taxon>
        <taxon>Eubacteriales</taxon>
        <taxon>Clostridiales Family XVII. Incertae Sedis</taxon>
        <taxon>Sulfobacillus</taxon>
    </lineage>
</organism>
<dbReference type="Proteomes" id="UP000242972">
    <property type="component" value="Unassembled WGS sequence"/>
</dbReference>
<dbReference type="EMBL" id="PXYW01000098">
    <property type="protein sequence ID" value="PSR28289.1"/>
    <property type="molecule type" value="Genomic_DNA"/>
</dbReference>
<sequence length="525" mass="59774">MPELVNHWWITRPKRKLTLLIDILRVFFAVARGEQWHGNRALQRLFEEALEEAYIKRKGDRREGSGSGGRTYASWLQAFGLWFADQQGRVWPTWAGQDLIDASSPGPIMLHQLLAFQYPSVYSRAARVSDRFNGIFPYRLLLQFLADEDLGHRLTHDELGLIIATEMDSISKYDLVKDKILGFRGLDRRIELASAILGDGWERIYGHPSKLRDTAHTMFCHLEFVGLATLVDDGTWALPDDKLYDLNEMLSGHLPPFINLLTTSEEDFQRKFGRGPHHQKDTRNMLGSHTVSAADAEAKRVLWTYYGIVANNPFIPEEAIIDRVSVQTGISMSKIRAILQKVSKTKPSNDEIALRYLELARGGREAAVAFEQATAEIFGPWGLGFESEWIGAHPNHPDVRVLNVAQAPYYAGILDAKAYEGGYDLPRDHERRMYDEYIPAHRHMKRDEHIVPLRWFGYVSSSFGANFDRKLTRIAQRGGVSGFAISADTLLALVQRHKQRPLTEDEFCDLFSVNREVMVDDFSTA</sequence>
<evidence type="ECO:0000313" key="1">
    <source>
        <dbReference type="EMBL" id="PSR28289.1"/>
    </source>
</evidence>
<accession>A0A2T2X1C6</accession>
<dbReference type="AlphaFoldDB" id="A0A2T2X1C6"/>
<dbReference type="Gene3D" id="3.40.91.30">
    <property type="match status" value="1"/>
</dbReference>